<dbReference type="EMBL" id="JABSTQ010007042">
    <property type="protein sequence ID" value="KAG0436314.1"/>
    <property type="molecule type" value="Genomic_DNA"/>
</dbReference>
<name>A0AC60QLT8_IXOPE</name>
<reference evidence="1 2" key="1">
    <citation type="journal article" date="2020" name="Cell">
        <title>Large-Scale Comparative Analyses of Tick Genomes Elucidate Their Genetic Diversity and Vector Capacities.</title>
        <authorList>
            <consortium name="Tick Genome and Microbiome Consortium (TIGMIC)"/>
            <person name="Jia N."/>
            <person name="Wang J."/>
            <person name="Shi W."/>
            <person name="Du L."/>
            <person name="Sun Y."/>
            <person name="Zhan W."/>
            <person name="Jiang J.F."/>
            <person name="Wang Q."/>
            <person name="Zhang B."/>
            <person name="Ji P."/>
            <person name="Bell-Sakyi L."/>
            <person name="Cui X.M."/>
            <person name="Yuan T.T."/>
            <person name="Jiang B.G."/>
            <person name="Yang W.F."/>
            <person name="Lam T.T."/>
            <person name="Chang Q.C."/>
            <person name="Ding S.J."/>
            <person name="Wang X.J."/>
            <person name="Zhu J.G."/>
            <person name="Ruan X.D."/>
            <person name="Zhao L."/>
            <person name="Wei J.T."/>
            <person name="Ye R.Z."/>
            <person name="Que T.C."/>
            <person name="Du C.H."/>
            <person name="Zhou Y.H."/>
            <person name="Cheng J.X."/>
            <person name="Dai P.F."/>
            <person name="Guo W.B."/>
            <person name="Han X.H."/>
            <person name="Huang E.J."/>
            <person name="Li L.F."/>
            <person name="Wei W."/>
            <person name="Gao Y.C."/>
            <person name="Liu J.Z."/>
            <person name="Shao H.Z."/>
            <person name="Wang X."/>
            <person name="Wang C.C."/>
            <person name="Yang T.C."/>
            <person name="Huo Q.B."/>
            <person name="Li W."/>
            <person name="Chen H.Y."/>
            <person name="Chen S.E."/>
            <person name="Zhou L.G."/>
            <person name="Ni X.B."/>
            <person name="Tian J.H."/>
            <person name="Sheng Y."/>
            <person name="Liu T."/>
            <person name="Pan Y.S."/>
            <person name="Xia L.Y."/>
            <person name="Li J."/>
            <person name="Zhao F."/>
            <person name="Cao W.C."/>
        </authorList>
    </citation>
    <scope>NUCLEOTIDE SEQUENCE [LARGE SCALE GENOMIC DNA]</scope>
    <source>
        <strain evidence="1">Iper-2018</strain>
    </source>
</reference>
<comment type="caution">
    <text evidence="1">The sequence shown here is derived from an EMBL/GenBank/DDBJ whole genome shotgun (WGS) entry which is preliminary data.</text>
</comment>
<protein>
    <submittedName>
        <fullName evidence="1">Uncharacterized protein</fullName>
    </submittedName>
</protein>
<organism evidence="1 2">
    <name type="scientific">Ixodes persulcatus</name>
    <name type="common">Taiga tick</name>
    <dbReference type="NCBI Taxonomy" id="34615"/>
    <lineage>
        <taxon>Eukaryota</taxon>
        <taxon>Metazoa</taxon>
        <taxon>Ecdysozoa</taxon>
        <taxon>Arthropoda</taxon>
        <taxon>Chelicerata</taxon>
        <taxon>Arachnida</taxon>
        <taxon>Acari</taxon>
        <taxon>Parasitiformes</taxon>
        <taxon>Ixodida</taxon>
        <taxon>Ixodoidea</taxon>
        <taxon>Ixodidae</taxon>
        <taxon>Ixodinae</taxon>
        <taxon>Ixodes</taxon>
    </lineage>
</organism>
<dbReference type="Proteomes" id="UP000805193">
    <property type="component" value="Unassembled WGS sequence"/>
</dbReference>
<gene>
    <name evidence="1" type="ORF">HPB47_018021</name>
</gene>
<evidence type="ECO:0000313" key="2">
    <source>
        <dbReference type="Proteomes" id="UP000805193"/>
    </source>
</evidence>
<accession>A0AC60QLT8</accession>
<keyword evidence="2" id="KW-1185">Reference proteome</keyword>
<sequence>MAEGLESRDRSAARSLARSHFQVRAPQTAPIRRTARVGASRALRKNKLNLLGAPGIDQPNAHRLFRALQEAEKRPAEYTMRKSCTSWQCKKL</sequence>
<feature type="non-terminal residue" evidence="1">
    <location>
        <position position="92"/>
    </location>
</feature>
<proteinExistence type="predicted"/>
<evidence type="ECO:0000313" key="1">
    <source>
        <dbReference type="EMBL" id="KAG0436314.1"/>
    </source>
</evidence>